<comment type="caution">
    <text evidence="1">The sequence shown here is derived from an EMBL/GenBank/DDBJ whole genome shotgun (WGS) entry which is preliminary data.</text>
</comment>
<protein>
    <submittedName>
        <fullName evidence="1">Uncharacterized protein</fullName>
    </submittedName>
</protein>
<keyword evidence="2" id="KW-1185">Reference proteome</keyword>
<evidence type="ECO:0000313" key="2">
    <source>
        <dbReference type="Proteomes" id="UP001321473"/>
    </source>
</evidence>
<gene>
    <name evidence="1" type="ORF">V5799_028888</name>
</gene>
<dbReference type="EMBL" id="JARKHS020032526">
    <property type="protein sequence ID" value="KAK8759845.1"/>
    <property type="molecule type" value="Genomic_DNA"/>
</dbReference>
<evidence type="ECO:0000313" key="1">
    <source>
        <dbReference type="EMBL" id="KAK8759845.1"/>
    </source>
</evidence>
<organism evidence="1 2">
    <name type="scientific">Amblyomma americanum</name>
    <name type="common">Lone star tick</name>
    <dbReference type="NCBI Taxonomy" id="6943"/>
    <lineage>
        <taxon>Eukaryota</taxon>
        <taxon>Metazoa</taxon>
        <taxon>Ecdysozoa</taxon>
        <taxon>Arthropoda</taxon>
        <taxon>Chelicerata</taxon>
        <taxon>Arachnida</taxon>
        <taxon>Acari</taxon>
        <taxon>Parasitiformes</taxon>
        <taxon>Ixodida</taxon>
        <taxon>Ixodoidea</taxon>
        <taxon>Ixodidae</taxon>
        <taxon>Amblyomminae</taxon>
        <taxon>Amblyomma</taxon>
    </lineage>
</organism>
<proteinExistence type="predicted"/>
<dbReference type="Proteomes" id="UP001321473">
    <property type="component" value="Unassembled WGS sequence"/>
</dbReference>
<dbReference type="Gene3D" id="2.40.128.20">
    <property type="match status" value="1"/>
</dbReference>
<dbReference type="InterPro" id="IPR012674">
    <property type="entry name" value="Calycin"/>
</dbReference>
<dbReference type="Pfam" id="PF02098">
    <property type="entry name" value="His_binding"/>
    <property type="match status" value="1"/>
</dbReference>
<name>A0AAQ4DBK5_AMBAM</name>
<dbReference type="GO" id="GO:0030682">
    <property type="term" value="P:symbiont-mediated perturbation of host defenses"/>
    <property type="evidence" value="ECO:0007669"/>
    <property type="project" value="InterPro"/>
</dbReference>
<accession>A0AAQ4DBK5</accession>
<feature type="non-terminal residue" evidence="1">
    <location>
        <position position="1"/>
    </location>
</feature>
<dbReference type="SUPFAM" id="SSF50814">
    <property type="entry name" value="Lipocalins"/>
    <property type="match status" value="1"/>
</dbReference>
<reference evidence="1 2" key="1">
    <citation type="journal article" date="2023" name="Arcadia Sci">
        <title>De novo assembly of a long-read Amblyomma americanum tick genome.</title>
        <authorList>
            <person name="Chou S."/>
            <person name="Poskanzer K.E."/>
            <person name="Rollins M."/>
            <person name="Thuy-Boun P.S."/>
        </authorList>
    </citation>
    <scope>NUCLEOTIDE SEQUENCE [LARGE SCALE GENOMIC DNA]</scope>
    <source>
        <strain evidence="1">F_SG_1</strain>
        <tissue evidence="1">Salivary glands</tissue>
    </source>
</reference>
<dbReference type="AlphaFoldDB" id="A0AAQ4DBK5"/>
<dbReference type="GO" id="GO:0043176">
    <property type="term" value="F:amine binding"/>
    <property type="evidence" value="ECO:0007669"/>
    <property type="project" value="InterPro"/>
</dbReference>
<sequence length="169" mass="19357">VGLSQCPAFSVSRRFWLHTQNFRRDMTGGRTCTFFQIQHIDQYVMNYTSYYKVNGTTGQMPYHGKFYKTPPVGHLERNTSNALNVSETSEQWHPRDYKLVYSNYKSCLILRVVDFKIMNGYACMVLVSNPPADTSMPRECQLKFNKACNGSGISEKIYEKSCTTTADVA</sequence>
<dbReference type="InterPro" id="IPR002970">
    <property type="entry name" value="Tick_his-bd"/>
</dbReference>